<keyword evidence="12" id="KW-1185">Reference proteome</keyword>
<protein>
    <recommendedName>
        <fullName evidence="10">4-hydroxy-4-methyl-2-oxoglutarate aldolase</fullName>
        <shortName evidence="10">HMG aldolase</shortName>
        <ecNumber evidence="10">4.1.1.112</ecNumber>
        <ecNumber evidence="10">4.1.3.17</ecNumber>
    </recommendedName>
    <alternativeName>
        <fullName evidence="10">Oxaloacetate decarboxylase</fullName>
    </alternativeName>
</protein>
<dbReference type="RefSeq" id="WP_207858830.1">
    <property type="nucleotide sequence ID" value="NZ_JAFREP010000008.1"/>
</dbReference>
<evidence type="ECO:0000256" key="3">
    <source>
        <dbReference type="ARBA" id="ARBA00008621"/>
    </source>
</evidence>
<dbReference type="InterPro" id="IPR005493">
    <property type="entry name" value="RraA/RraA-like"/>
</dbReference>
<sequence length="164" mass="17517">MICTPDLCDAFDDLVAVADPVFRGFGRRNSFGGCIETIKCHEDNSLVREVLGEPGEGKVLVVDGGGSKRRALVGDRLAALAAENLWQGIIVYGCIRDVDEIAQIDIGLQALAAHPRKTLKKGIGERNLTVTFAGVSFKPGDFVYADNNGILVSPQALEHPQPSA</sequence>
<comment type="function">
    <text evidence="7 10">Catalyzes the aldol cleavage of 4-hydroxy-4-methyl-2-oxoglutarate (HMG) into 2 molecules of pyruvate. Also contains a secondary oxaloacetate (OAA) decarboxylase activity due to the common pyruvate enolate transition state formed following C-C bond cleavage in the retro-aldol and decarboxylation reactions.</text>
</comment>
<evidence type="ECO:0000256" key="1">
    <source>
        <dbReference type="ARBA" id="ARBA00001342"/>
    </source>
</evidence>
<evidence type="ECO:0000256" key="2">
    <source>
        <dbReference type="ARBA" id="ARBA00001968"/>
    </source>
</evidence>
<comment type="cofactor">
    <cofactor evidence="9">
        <name>Mg(2+)</name>
        <dbReference type="ChEBI" id="CHEBI:18420"/>
    </cofactor>
</comment>
<comment type="subunit">
    <text evidence="4 10">Homotrimer.</text>
</comment>
<proteinExistence type="inferred from homology"/>
<accession>A0A8J7Q8S3</accession>
<dbReference type="GO" id="GO:0008428">
    <property type="term" value="F:ribonuclease inhibitor activity"/>
    <property type="evidence" value="ECO:0007669"/>
    <property type="project" value="InterPro"/>
</dbReference>
<gene>
    <name evidence="11" type="primary">rraA</name>
    <name evidence="11" type="ORF">J3U88_11120</name>
</gene>
<organism evidence="11 12">
    <name type="scientific">Acanthopleuribacter pedis</name>
    <dbReference type="NCBI Taxonomy" id="442870"/>
    <lineage>
        <taxon>Bacteria</taxon>
        <taxon>Pseudomonadati</taxon>
        <taxon>Acidobacteriota</taxon>
        <taxon>Holophagae</taxon>
        <taxon>Acanthopleuribacterales</taxon>
        <taxon>Acanthopleuribacteraceae</taxon>
        <taxon>Acanthopleuribacter</taxon>
    </lineage>
</organism>
<dbReference type="Proteomes" id="UP000664417">
    <property type="component" value="Unassembled WGS sequence"/>
</dbReference>
<evidence type="ECO:0000256" key="5">
    <source>
        <dbReference type="ARBA" id="ARBA00022723"/>
    </source>
</evidence>
<dbReference type="NCBIfam" id="NF009134">
    <property type="entry name" value="PRK12487.1"/>
    <property type="match status" value="1"/>
</dbReference>
<evidence type="ECO:0000256" key="6">
    <source>
        <dbReference type="ARBA" id="ARBA00023239"/>
    </source>
</evidence>
<dbReference type="Gene3D" id="3.50.30.40">
    <property type="entry name" value="Ribonuclease E inhibitor RraA/RraA-like"/>
    <property type="match status" value="1"/>
</dbReference>
<evidence type="ECO:0000313" key="12">
    <source>
        <dbReference type="Proteomes" id="UP000664417"/>
    </source>
</evidence>
<feature type="binding site" evidence="9">
    <location>
        <begin position="74"/>
        <end position="77"/>
    </location>
    <ligand>
        <name>substrate</name>
    </ligand>
</feature>
<dbReference type="GO" id="GO:0051252">
    <property type="term" value="P:regulation of RNA metabolic process"/>
    <property type="evidence" value="ECO:0007669"/>
    <property type="project" value="InterPro"/>
</dbReference>
<evidence type="ECO:0000256" key="10">
    <source>
        <dbReference type="RuleBase" id="RU004338"/>
    </source>
</evidence>
<dbReference type="GO" id="GO:0008948">
    <property type="term" value="F:oxaloacetate decarboxylase activity"/>
    <property type="evidence" value="ECO:0007669"/>
    <property type="project" value="UniProtKB-EC"/>
</dbReference>
<keyword evidence="9" id="KW-0460">Magnesium</keyword>
<dbReference type="AlphaFoldDB" id="A0A8J7Q8S3"/>
<comment type="catalytic activity">
    <reaction evidence="1 10">
        <text>4-hydroxy-4-methyl-2-oxoglutarate = 2 pyruvate</text>
        <dbReference type="Rhea" id="RHEA:22748"/>
        <dbReference type="ChEBI" id="CHEBI:15361"/>
        <dbReference type="ChEBI" id="CHEBI:58276"/>
        <dbReference type="EC" id="4.1.3.17"/>
    </reaction>
</comment>
<dbReference type="PANTHER" id="PTHR33254">
    <property type="entry name" value="4-HYDROXY-4-METHYL-2-OXOGLUTARATE ALDOLASE 3-RELATED"/>
    <property type="match status" value="1"/>
</dbReference>
<evidence type="ECO:0000256" key="7">
    <source>
        <dbReference type="ARBA" id="ARBA00025046"/>
    </source>
</evidence>
<comment type="cofactor">
    <cofactor evidence="2 10">
        <name>a divalent metal cation</name>
        <dbReference type="ChEBI" id="CHEBI:60240"/>
    </cofactor>
</comment>
<comment type="catalytic activity">
    <reaction evidence="8 10">
        <text>oxaloacetate + H(+) = pyruvate + CO2</text>
        <dbReference type="Rhea" id="RHEA:15641"/>
        <dbReference type="ChEBI" id="CHEBI:15361"/>
        <dbReference type="ChEBI" id="CHEBI:15378"/>
        <dbReference type="ChEBI" id="CHEBI:16452"/>
        <dbReference type="ChEBI" id="CHEBI:16526"/>
        <dbReference type="EC" id="4.1.1.112"/>
    </reaction>
</comment>
<keyword evidence="6 10" id="KW-0456">Lyase</keyword>
<dbReference type="EC" id="4.1.1.112" evidence="10"/>
<feature type="binding site" evidence="9">
    <location>
        <position position="97"/>
    </location>
    <ligand>
        <name>Mg(2+)</name>
        <dbReference type="ChEBI" id="CHEBI:18420"/>
    </ligand>
</feature>
<reference evidence="11" key="1">
    <citation type="submission" date="2021-03" db="EMBL/GenBank/DDBJ databases">
        <authorList>
            <person name="Wang G."/>
        </authorList>
    </citation>
    <scope>NUCLEOTIDE SEQUENCE</scope>
    <source>
        <strain evidence="11">KCTC 12899</strain>
    </source>
</reference>
<evidence type="ECO:0000256" key="4">
    <source>
        <dbReference type="ARBA" id="ARBA00011233"/>
    </source>
</evidence>
<dbReference type="NCBIfam" id="TIGR01935">
    <property type="entry name" value="NOT-MenG"/>
    <property type="match status" value="1"/>
</dbReference>
<dbReference type="InterPro" id="IPR036704">
    <property type="entry name" value="RraA/RraA-like_sf"/>
</dbReference>
<dbReference type="GO" id="GO:0046872">
    <property type="term" value="F:metal ion binding"/>
    <property type="evidence" value="ECO:0007669"/>
    <property type="project" value="UniProtKB-KW"/>
</dbReference>
<keyword evidence="5 9" id="KW-0479">Metal-binding</keyword>
<evidence type="ECO:0000256" key="9">
    <source>
        <dbReference type="PIRSR" id="PIRSR605493-1"/>
    </source>
</evidence>
<dbReference type="GO" id="GO:0047443">
    <property type="term" value="F:4-hydroxy-4-methyl-2-oxoglutarate aldolase activity"/>
    <property type="evidence" value="ECO:0007669"/>
    <property type="project" value="UniProtKB-EC"/>
</dbReference>
<dbReference type="PANTHER" id="PTHR33254:SF4">
    <property type="entry name" value="4-HYDROXY-4-METHYL-2-OXOGLUTARATE ALDOLASE 3-RELATED"/>
    <property type="match status" value="1"/>
</dbReference>
<name>A0A8J7Q8S3_9BACT</name>
<evidence type="ECO:0000313" key="11">
    <source>
        <dbReference type="EMBL" id="MBO1319009.1"/>
    </source>
</evidence>
<evidence type="ECO:0000256" key="8">
    <source>
        <dbReference type="ARBA" id="ARBA00047973"/>
    </source>
</evidence>
<dbReference type="InterPro" id="IPR010203">
    <property type="entry name" value="RraA"/>
</dbReference>
<dbReference type="NCBIfam" id="NF006875">
    <property type="entry name" value="PRK09372.1"/>
    <property type="match status" value="1"/>
</dbReference>
<dbReference type="CDD" id="cd16841">
    <property type="entry name" value="RraA_family"/>
    <property type="match status" value="1"/>
</dbReference>
<dbReference type="SUPFAM" id="SSF89562">
    <property type="entry name" value="RraA-like"/>
    <property type="match status" value="1"/>
</dbReference>
<feature type="binding site" evidence="9">
    <location>
        <position position="96"/>
    </location>
    <ligand>
        <name>substrate</name>
    </ligand>
</feature>
<comment type="caution">
    <text evidence="11">The sequence shown here is derived from an EMBL/GenBank/DDBJ whole genome shotgun (WGS) entry which is preliminary data.</text>
</comment>
<dbReference type="EC" id="4.1.3.17" evidence="10"/>
<dbReference type="Pfam" id="PF03737">
    <property type="entry name" value="RraA-like"/>
    <property type="match status" value="1"/>
</dbReference>
<dbReference type="EMBL" id="JAFREP010000008">
    <property type="protein sequence ID" value="MBO1319009.1"/>
    <property type="molecule type" value="Genomic_DNA"/>
</dbReference>
<comment type="similarity">
    <text evidence="3 10">Belongs to the class II aldolase/RraA-like family.</text>
</comment>